<organism evidence="4 5">
    <name type="scientific">Ancylobacter rudongensis</name>
    <dbReference type="NCBI Taxonomy" id="177413"/>
    <lineage>
        <taxon>Bacteria</taxon>
        <taxon>Pseudomonadati</taxon>
        <taxon>Pseudomonadota</taxon>
        <taxon>Alphaproteobacteria</taxon>
        <taxon>Hyphomicrobiales</taxon>
        <taxon>Xanthobacteraceae</taxon>
        <taxon>Ancylobacter</taxon>
    </lineage>
</organism>
<evidence type="ECO:0000313" key="5">
    <source>
        <dbReference type="Proteomes" id="UP000198889"/>
    </source>
</evidence>
<dbReference type="Pfam" id="PF00291">
    <property type="entry name" value="PALP"/>
    <property type="match status" value="1"/>
</dbReference>
<dbReference type="RefSeq" id="WP_091437558.1">
    <property type="nucleotide sequence ID" value="NZ_FMTP01000002.1"/>
</dbReference>
<name>A0A1G4RCV5_9HYPH</name>
<dbReference type="SUPFAM" id="SSF53686">
    <property type="entry name" value="Tryptophan synthase beta subunit-like PLP-dependent enzymes"/>
    <property type="match status" value="1"/>
</dbReference>
<dbReference type="GO" id="GO:1901605">
    <property type="term" value="P:alpha-amino acid metabolic process"/>
    <property type="evidence" value="ECO:0007669"/>
    <property type="project" value="UniProtKB-ARBA"/>
</dbReference>
<accession>A0A1G4RCV5</accession>
<dbReference type="InterPro" id="IPR050214">
    <property type="entry name" value="Cys_Synth/Cystath_Beta-Synth"/>
</dbReference>
<sequence>MNPFDLPSAVADASTYQRTVAHLRARGIVLPRFSELAAPATMPSGARALAEAADRNAPDARNLFGLHWFNEAATLAGRTVPAHIELPSSITGVPARIVVMLGRHFPMIQAHKVLAAYACLAPRLVTGTFDPTHHRAVWPSTGNYCRGGVAISRILGCHGVAVLPGGMSAERFNWLEKWVTDPADIVRTPGTESNVKEIYDACAVMAKDESNFILNQFSEFPNYLGHYAVTGAAAGALFEALSAGAPGLRLAAFVAGTGSAGTLGAGDHLKETYGARIVAMEPVECPTLLYNGFGEHNIQGIGDKHVPLIHNVTNTDIVAGVSDAASDDLALLFGTPAGRAYLAERRGVDTATLAGLAALGLSGIGNVLAAIKTARRLDLGVEDVILTIATDGSELYPSELAAHLTKKGGRYDQIDAAEAFGQHLLGAGADHVLELDHRDRQRVFNLGYYTWVEQQGISVEDFERRRNQSFWRGLRTHLDVFDELITRMNRDIGNVQAA</sequence>
<dbReference type="Proteomes" id="UP000198889">
    <property type="component" value="Unassembled WGS sequence"/>
</dbReference>
<dbReference type="InterPro" id="IPR036052">
    <property type="entry name" value="TrpB-like_PALP_sf"/>
</dbReference>
<keyword evidence="2" id="KW-0663">Pyridoxal phosphate</keyword>
<reference evidence="5" key="1">
    <citation type="submission" date="2016-10" db="EMBL/GenBank/DDBJ databases">
        <authorList>
            <person name="Varghese N."/>
            <person name="Submissions S."/>
        </authorList>
    </citation>
    <scope>NUCLEOTIDE SEQUENCE [LARGE SCALE GENOMIC DNA]</scope>
    <source>
        <strain evidence="5">CGMCC 1.1761</strain>
    </source>
</reference>
<keyword evidence="5" id="KW-1185">Reference proteome</keyword>
<gene>
    <name evidence="4" type="ORF">SAMN05660859_1547</name>
</gene>
<proteinExistence type="predicted"/>
<dbReference type="EMBL" id="FMTP01000002">
    <property type="protein sequence ID" value="SCW54576.1"/>
    <property type="molecule type" value="Genomic_DNA"/>
</dbReference>
<evidence type="ECO:0000256" key="2">
    <source>
        <dbReference type="ARBA" id="ARBA00022898"/>
    </source>
</evidence>
<evidence type="ECO:0000313" key="4">
    <source>
        <dbReference type="EMBL" id="SCW54576.1"/>
    </source>
</evidence>
<feature type="domain" description="Tryptophan synthase beta chain-like PALP" evidence="3">
    <location>
        <begin position="110"/>
        <end position="304"/>
    </location>
</feature>
<dbReference type="InterPro" id="IPR001926">
    <property type="entry name" value="TrpB-like_PALP"/>
</dbReference>
<comment type="cofactor">
    <cofactor evidence="1">
        <name>pyridoxal 5'-phosphate</name>
        <dbReference type="ChEBI" id="CHEBI:597326"/>
    </cofactor>
</comment>
<dbReference type="PANTHER" id="PTHR10314">
    <property type="entry name" value="CYSTATHIONINE BETA-SYNTHASE"/>
    <property type="match status" value="1"/>
</dbReference>
<evidence type="ECO:0000259" key="3">
    <source>
        <dbReference type="Pfam" id="PF00291"/>
    </source>
</evidence>
<dbReference type="Gene3D" id="3.40.50.1100">
    <property type="match status" value="2"/>
</dbReference>
<dbReference type="AlphaFoldDB" id="A0A1G4RCV5"/>
<dbReference type="STRING" id="177413.SAMN05660859_1547"/>
<protein>
    <submittedName>
        <fullName evidence="4">Cysteine synthase</fullName>
    </submittedName>
</protein>
<evidence type="ECO:0000256" key="1">
    <source>
        <dbReference type="ARBA" id="ARBA00001933"/>
    </source>
</evidence>